<reference evidence="1" key="1">
    <citation type="submission" date="2014-11" db="EMBL/GenBank/DDBJ databases">
        <authorList>
            <person name="Amaro Gonzalez C."/>
        </authorList>
    </citation>
    <scope>NUCLEOTIDE SEQUENCE</scope>
</reference>
<organism evidence="1">
    <name type="scientific">Anguilla anguilla</name>
    <name type="common">European freshwater eel</name>
    <name type="synonym">Muraena anguilla</name>
    <dbReference type="NCBI Taxonomy" id="7936"/>
    <lineage>
        <taxon>Eukaryota</taxon>
        <taxon>Metazoa</taxon>
        <taxon>Chordata</taxon>
        <taxon>Craniata</taxon>
        <taxon>Vertebrata</taxon>
        <taxon>Euteleostomi</taxon>
        <taxon>Actinopterygii</taxon>
        <taxon>Neopterygii</taxon>
        <taxon>Teleostei</taxon>
        <taxon>Anguilliformes</taxon>
        <taxon>Anguillidae</taxon>
        <taxon>Anguilla</taxon>
    </lineage>
</organism>
<dbReference type="AlphaFoldDB" id="A0A0E9QMN2"/>
<name>A0A0E9QMN2_ANGAN</name>
<reference evidence="1" key="2">
    <citation type="journal article" date="2015" name="Fish Shellfish Immunol.">
        <title>Early steps in the European eel (Anguilla anguilla)-Vibrio vulnificus interaction in the gills: Role of the RtxA13 toxin.</title>
        <authorList>
            <person name="Callol A."/>
            <person name="Pajuelo D."/>
            <person name="Ebbesson L."/>
            <person name="Teles M."/>
            <person name="MacKenzie S."/>
            <person name="Amaro C."/>
        </authorList>
    </citation>
    <scope>NUCLEOTIDE SEQUENCE</scope>
</reference>
<sequence>MTSAFKQACHPLRPSHMELSCNLQSTASTTQTYLGTVLLAT</sequence>
<proteinExistence type="predicted"/>
<protein>
    <submittedName>
        <fullName evidence="1">Uncharacterized protein</fullName>
    </submittedName>
</protein>
<accession>A0A0E9QMN2</accession>
<dbReference type="EMBL" id="GBXM01090391">
    <property type="protein sequence ID" value="JAH18186.1"/>
    <property type="molecule type" value="Transcribed_RNA"/>
</dbReference>
<evidence type="ECO:0000313" key="1">
    <source>
        <dbReference type="EMBL" id="JAH18186.1"/>
    </source>
</evidence>